<evidence type="ECO:0000256" key="1">
    <source>
        <dbReference type="SAM" id="SignalP"/>
    </source>
</evidence>
<sequence length="132" mass="14213">MGLVLFSSIIDATSAAEPPSDFQGHPSPIINHHHSTVVPLPFASQPNPGFGGEEDEIEFVVHGSLLLIGVAGLRWFGERGRVSTGVAGFCDLILGEKCQKQYALSDFGSLISNVDYQCKQLLDLHSHNLQGK</sequence>
<comment type="caution">
    <text evidence="2">The sequence shown here is derived from an EMBL/GenBank/DDBJ whole genome shotgun (WGS) entry which is preliminary data.</text>
</comment>
<proteinExistence type="predicted"/>
<keyword evidence="3" id="KW-1185">Reference proteome</keyword>
<accession>A0A8J4QD26</accession>
<dbReference type="AlphaFoldDB" id="A0A8J4QD26"/>
<organism evidence="2 3">
    <name type="scientific">Castanea mollissima</name>
    <name type="common">Chinese chestnut</name>
    <dbReference type="NCBI Taxonomy" id="60419"/>
    <lineage>
        <taxon>Eukaryota</taxon>
        <taxon>Viridiplantae</taxon>
        <taxon>Streptophyta</taxon>
        <taxon>Embryophyta</taxon>
        <taxon>Tracheophyta</taxon>
        <taxon>Spermatophyta</taxon>
        <taxon>Magnoliopsida</taxon>
        <taxon>eudicotyledons</taxon>
        <taxon>Gunneridae</taxon>
        <taxon>Pentapetalae</taxon>
        <taxon>rosids</taxon>
        <taxon>fabids</taxon>
        <taxon>Fagales</taxon>
        <taxon>Fagaceae</taxon>
        <taxon>Castanea</taxon>
    </lineage>
</organism>
<dbReference type="Proteomes" id="UP000737018">
    <property type="component" value="Unassembled WGS sequence"/>
</dbReference>
<feature type="signal peptide" evidence="1">
    <location>
        <begin position="1"/>
        <end position="15"/>
    </location>
</feature>
<keyword evidence="1" id="KW-0732">Signal</keyword>
<name>A0A8J4QD26_9ROSI</name>
<feature type="chain" id="PRO_5035325202" evidence="1">
    <location>
        <begin position="16"/>
        <end position="132"/>
    </location>
</feature>
<protein>
    <submittedName>
        <fullName evidence="2">Uncharacterized protein</fullName>
    </submittedName>
</protein>
<evidence type="ECO:0000313" key="3">
    <source>
        <dbReference type="Proteomes" id="UP000737018"/>
    </source>
</evidence>
<reference evidence="2" key="1">
    <citation type="submission" date="2020-03" db="EMBL/GenBank/DDBJ databases">
        <title>Castanea mollissima Vanexum genome sequencing.</title>
        <authorList>
            <person name="Staton M."/>
        </authorList>
    </citation>
    <scope>NUCLEOTIDE SEQUENCE</scope>
    <source>
        <tissue evidence="2">Leaf</tissue>
    </source>
</reference>
<gene>
    <name evidence="2" type="ORF">CMV_025137</name>
</gene>
<dbReference type="EMBL" id="JRKL02006460">
    <property type="protein sequence ID" value="KAF3948922.1"/>
    <property type="molecule type" value="Genomic_DNA"/>
</dbReference>
<evidence type="ECO:0000313" key="2">
    <source>
        <dbReference type="EMBL" id="KAF3948922.1"/>
    </source>
</evidence>